<protein>
    <submittedName>
        <fullName evidence="2">Choice-of-anchor E domain-containing protein</fullName>
    </submittedName>
    <submittedName>
        <fullName evidence="3">PEP anchor domain-containing protein</fullName>
    </submittedName>
</protein>
<evidence type="ECO:0000313" key="2">
    <source>
        <dbReference type="EMBL" id="KAF3885986.1"/>
    </source>
</evidence>
<reference evidence="3" key="1">
    <citation type="journal article" date="2015" name="Genome Announc.">
        <title>Draft Genome Sequence of Tolypothrix boutellei Strain VB521301.</title>
        <authorList>
            <person name="Chandrababunaidu M.M."/>
            <person name="Singh D."/>
            <person name="Sen D."/>
            <person name="Bhan S."/>
            <person name="Das S."/>
            <person name="Gupta A."/>
            <person name="Adhikary S.P."/>
            <person name="Tripathy S."/>
        </authorList>
    </citation>
    <scope>NUCLEOTIDE SEQUENCE</scope>
    <source>
        <strain evidence="3">VB521301</strain>
    </source>
</reference>
<gene>
    <name evidence="3" type="ORF">DA73_0215570</name>
    <name evidence="2" type="ORF">DA73_0400011270</name>
</gene>
<keyword evidence="4" id="KW-1185">Reference proteome</keyword>
<dbReference type="AlphaFoldDB" id="A0A0C1N605"/>
<proteinExistence type="predicted"/>
<feature type="chain" id="PRO_5036626497" evidence="1">
    <location>
        <begin position="23"/>
        <end position="244"/>
    </location>
</feature>
<sequence>MKTKFLAVLTPALAITITSIVATTGVARADILEFTTEYKPSVDDAAPYAGYGVTDIFKAPLSIQKFKPSWGILNSVKIDFVGDLTGDAGFESRDAKPRTITVDLSGLLQLQTTGGTSIFELDPKQSYKYDVTKFDGILDFAGTSGRTLEGLTTSASGTKTYTDSSFLQSFIGNNNLDFLFTANAKSTVQGSGNITSYVNTYAKASVKVTYDYRKRVPEPSLLLGVGLVGGAGLWSKRNRNFSKA</sequence>
<keyword evidence="1" id="KW-0732">Signal</keyword>
<dbReference type="NCBIfam" id="NF033208">
    <property type="entry name" value="choice_anch_E"/>
    <property type="match status" value="1"/>
</dbReference>
<name>A0A0C1N605_9CYAN</name>
<dbReference type="STRING" id="1479485.DA73_0215570"/>
<dbReference type="Proteomes" id="UP000029738">
    <property type="component" value="Unassembled WGS sequence"/>
</dbReference>
<dbReference type="RefSeq" id="WP_050045680.1">
    <property type="nucleotide sequence ID" value="NZ_JHEG04000001.1"/>
</dbReference>
<dbReference type="InterPro" id="IPR013424">
    <property type="entry name" value="Ice-binding_C"/>
</dbReference>
<evidence type="ECO:0000313" key="3">
    <source>
        <dbReference type="EMBL" id="KIE10072.1"/>
    </source>
</evidence>
<comment type="caution">
    <text evidence="3">The sequence shown here is derived from an EMBL/GenBank/DDBJ whole genome shotgun (WGS) entry which is preliminary data.</text>
</comment>
<dbReference type="OrthoDB" id="484171at2"/>
<dbReference type="EMBL" id="JHEG04000001">
    <property type="protein sequence ID" value="KAF3885986.1"/>
    <property type="molecule type" value="Genomic_DNA"/>
</dbReference>
<dbReference type="NCBIfam" id="TIGR02595">
    <property type="entry name" value="PEP_CTERM"/>
    <property type="match status" value="1"/>
</dbReference>
<accession>A0A0C1N605</accession>
<dbReference type="EMBL" id="JHEG02000048">
    <property type="protein sequence ID" value="KIE10072.1"/>
    <property type="molecule type" value="Genomic_DNA"/>
</dbReference>
<evidence type="ECO:0000256" key="1">
    <source>
        <dbReference type="SAM" id="SignalP"/>
    </source>
</evidence>
<reference evidence="2" key="2">
    <citation type="submission" date="2019-11" db="EMBL/GenBank/DDBJ databases">
        <title>Improved Assembly of Tolypothrix boutellei genome.</title>
        <authorList>
            <person name="Sarangi A.N."/>
            <person name="Mukherjee M."/>
            <person name="Ghosh S."/>
            <person name="Singh D."/>
            <person name="Das A."/>
            <person name="Kant S."/>
            <person name="Prusty A."/>
            <person name="Tripathy S."/>
        </authorList>
    </citation>
    <scope>NUCLEOTIDE SEQUENCE</scope>
    <source>
        <strain evidence="2">VB521301</strain>
    </source>
</reference>
<evidence type="ECO:0000313" key="4">
    <source>
        <dbReference type="Proteomes" id="UP000029738"/>
    </source>
</evidence>
<organism evidence="3">
    <name type="scientific">Tolypothrix bouteillei VB521301</name>
    <dbReference type="NCBI Taxonomy" id="1479485"/>
    <lineage>
        <taxon>Bacteria</taxon>
        <taxon>Bacillati</taxon>
        <taxon>Cyanobacteriota</taxon>
        <taxon>Cyanophyceae</taxon>
        <taxon>Nostocales</taxon>
        <taxon>Tolypothrichaceae</taxon>
        <taxon>Tolypothrix</taxon>
    </lineage>
</organism>
<feature type="signal peptide" evidence="1">
    <location>
        <begin position="1"/>
        <end position="22"/>
    </location>
</feature>